<sequence length="480" mass="53650">MNPIHKPLLSLLIKRCCLIVCFGISTMFCQGQATVSHKVRLEDDLNTLRDTLTLRYPSLYRYHTRHQIDRLFASIKSSISDSTTDLQFFRALKYIVSELKDGHLYAGPSASIVRHIKSEATFFPLRLYFAGDKAYIVNALSDKYPVGSEVISINGKSLSNIKKTLFQYIPGDGNITTKKIEILNNVFHIYYFLAFGEYSKFQVKLKAPDGTTTIEVSAVPEAQVPAALEHDDSGKALQLTVNDGVAILRIKSFDRLILSADGLDFEAFIKSAFEQIDHLQIGKLIIDLRDNGGGTDLYGALLYRYLATRPFQYYKKLSTVTDQLPYQKLLKEASSFNNLRPSLLTRVTDGFILQPAAHSNLVMQQPTRYPYTATVVFLINGLTFSTAAEFCAMAASEKRGLFVGQETGGAYIGNTSGVLSDLTLPNTGIKISFGLIEYQMAVREKLRGRGVIPNYPVIPSWKDVTMNIDVQMKVARDLLR</sequence>
<accession>A0ABS7G5Y4</accession>
<name>A0ABS7G5Y4_9BACT</name>
<comment type="caution">
    <text evidence="2">The sequence shown here is derived from an EMBL/GenBank/DDBJ whole genome shotgun (WGS) entry which is preliminary data.</text>
</comment>
<evidence type="ECO:0000313" key="3">
    <source>
        <dbReference type="Proteomes" id="UP000812961"/>
    </source>
</evidence>
<dbReference type="PANTHER" id="PTHR32060">
    <property type="entry name" value="TAIL-SPECIFIC PROTEASE"/>
    <property type="match status" value="1"/>
</dbReference>
<dbReference type="Gene3D" id="3.90.226.10">
    <property type="entry name" value="2-enoyl-CoA Hydratase, Chain A, domain 1"/>
    <property type="match status" value="1"/>
</dbReference>
<dbReference type="RefSeq" id="WP_220248300.1">
    <property type="nucleotide sequence ID" value="NZ_JAICCF010000001.1"/>
</dbReference>
<keyword evidence="3" id="KW-1185">Reference proteome</keyword>
<reference evidence="2 3" key="1">
    <citation type="submission" date="2021-08" db="EMBL/GenBank/DDBJ databases">
        <title>The genome sequence of Chitinophaga sp. B61.</title>
        <authorList>
            <person name="Zhang X."/>
        </authorList>
    </citation>
    <scope>NUCLEOTIDE SEQUENCE [LARGE SCALE GENOMIC DNA]</scope>
    <source>
        <strain evidence="2 3">B61</strain>
    </source>
</reference>
<dbReference type="SUPFAM" id="SSF52096">
    <property type="entry name" value="ClpP/crotonase"/>
    <property type="match status" value="1"/>
</dbReference>
<dbReference type="EMBL" id="JAICCF010000001">
    <property type="protein sequence ID" value="MBW8683067.1"/>
    <property type="molecule type" value="Genomic_DNA"/>
</dbReference>
<evidence type="ECO:0000259" key="1">
    <source>
        <dbReference type="Pfam" id="PF03572"/>
    </source>
</evidence>
<dbReference type="Pfam" id="PF03572">
    <property type="entry name" value="Peptidase_S41"/>
    <property type="match status" value="1"/>
</dbReference>
<dbReference type="Proteomes" id="UP000812961">
    <property type="component" value="Unassembled WGS sequence"/>
</dbReference>
<protein>
    <recommendedName>
        <fullName evidence="1">Tail specific protease domain-containing protein</fullName>
    </recommendedName>
</protein>
<organism evidence="2 3">
    <name type="scientific">Chitinophaga rhizophila</name>
    <dbReference type="NCBI Taxonomy" id="2866212"/>
    <lineage>
        <taxon>Bacteria</taxon>
        <taxon>Pseudomonadati</taxon>
        <taxon>Bacteroidota</taxon>
        <taxon>Chitinophagia</taxon>
        <taxon>Chitinophagales</taxon>
        <taxon>Chitinophagaceae</taxon>
        <taxon>Chitinophaga</taxon>
    </lineage>
</organism>
<proteinExistence type="predicted"/>
<dbReference type="InterPro" id="IPR005151">
    <property type="entry name" value="Tail-specific_protease"/>
</dbReference>
<feature type="domain" description="Tail specific protease" evidence="1">
    <location>
        <begin position="245"/>
        <end position="456"/>
    </location>
</feature>
<dbReference type="PANTHER" id="PTHR32060:SF30">
    <property type="entry name" value="CARBOXY-TERMINAL PROCESSING PROTEASE CTPA"/>
    <property type="match status" value="1"/>
</dbReference>
<evidence type="ECO:0000313" key="2">
    <source>
        <dbReference type="EMBL" id="MBW8683067.1"/>
    </source>
</evidence>
<gene>
    <name evidence="2" type="ORF">K1Y79_01855</name>
</gene>
<dbReference type="InterPro" id="IPR029045">
    <property type="entry name" value="ClpP/crotonase-like_dom_sf"/>
</dbReference>